<dbReference type="RefSeq" id="WP_119892757.1">
    <property type="nucleotide sequence ID" value="NZ_CP032419.1"/>
</dbReference>
<dbReference type="KEGG" id="pcav:D3880_06940"/>
<dbReference type="OrthoDB" id="8912757at2"/>
<dbReference type="AlphaFoldDB" id="A0A385YZ27"/>
<evidence type="ECO:0000313" key="2">
    <source>
        <dbReference type="EMBL" id="AYC32135.1"/>
    </source>
</evidence>
<accession>A0A385YZ27</accession>
<evidence type="ECO:0000313" key="3">
    <source>
        <dbReference type="Proteomes" id="UP000265560"/>
    </source>
</evidence>
<reference evidence="3" key="1">
    <citation type="submission" date="2018-09" db="EMBL/GenBank/DDBJ databases">
        <authorList>
            <person name="Zhu H."/>
        </authorList>
    </citation>
    <scope>NUCLEOTIDE SEQUENCE [LARGE SCALE GENOMIC DNA]</scope>
    <source>
        <strain evidence="3">K2W31S-8</strain>
    </source>
</reference>
<dbReference type="EMBL" id="CP032419">
    <property type="protein sequence ID" value="AYC32135.1"/>
    <property type="molecule type" value="Genomic_DNA"/>
</dbReference>
<keyword evidence="1" id="KW-0812">Transmembrane</keyword>
<sequence>MEACKYITPDWISALASVIAACGVFLAFWQLRISKNIAQLEFEDGLAKEYRELAAKIPTKALLGIDISEEEFQKTFDELYRYIDLTNEQISLRQRGRINKEAWENWLSGIESNLALPSFKRAWGEIKESSKSFQELRRLENENFKIDPKSWS</sequence>
<name>A0A385YZ27_9PSED</name>
<keyword evidence="1" id="KW-1133">Transmembrane helix</keyword>
<evidence type="ECO:0008006" key="4">
    <source>
        <dbReference type="Google" id="ProtNLM"/>
    </source>
</evidence>
<gene>
    <name evidence="2" type="ORF">D3880_06940</name>
</gene>
<feature type="transmembrane region" description="Helical" evidence="1">
    <location>
        <begin position="12"/>
        <end position="31"/>
    </location>
</feature>
<dbReference type="PROSITE" id="PS51257">
    <property type="entry name" value="PROKAR_LIPOPROTEIN"/>
    <property type="match status" value="1"/>
</dbReference>
<evidence type="ECO:0000256" key="1">
    <source>
        <dbReference type="SAM" id="Phobius"/>
    </source>
</evidence>
<dbReference type="Proteomes" id="UP000265560">
    <property type="component" value="Chromosome"/>
</dbReference>
<proteinExistence type="predicted"/>
<organism evidence="2 3">
    <name type="scientific">Pseudomonas cavernae</name>
    <dbReference type="NCBI Taxonomy" id="2320867"/>
    <lineage>
        <taxon>Bacteria</taxon>
        <taxon>Pseudomonadati</taxon>
        <taxon>Pseudomonadota</taxon>
        <taxon>Gammaproteobacteria</taxon>
        <taxon>Pseudomonadales</taxon>
        <taxon>Pseudomonadaceae</taxon>
        <taxon>Pseudomonas</taxon>
    </lineage>
</organism>
<keyword evidence="1" id="KW-0472">Membrane</keyword>
<protein>
    <recommendedName>
        <fullName evidence="4">DUF4760 domain-containing protein</fullName>
    </recommendedName>
</protein>
<keyword evidence="3" id="KW-1185">Reference proteome</keyword>